<sequence>MQCHSRDPRTRSGSQNEVIGTKFRHLVVNTSQTLYECSITKQPHSHITGQNRLKNPGHLPGTMPLFKWIHSQCKKSIHVIGTGPTTCQVIRTDSSHKRFRVVKIPIRQSSHAYANFTIKPIPDLYSCMSKHVTSQARIFYKYKYLQKNLCTTKFFFTTIKVCFKKRTPIWNSAPMHFLRNM</sequence>
<keyword evidence="2" id="KW-1185">Reference proteome</keyword>
<dbReference type="Proteomes" id="UP001060085">
    <property type="component" value="Linkage Group LG05"/>
</dbReference>
<evidence type="ECO:0000313" key="1">
    <source>
        <dbReference type="EMBL" id="KAI5660998.1"/>
    </source>
</evidence>
<protein>
    <submittedName>
        <fullName evidence="1">Uncharacterized protein</fullName>
    </submittedName>
</protein>
<gene>
    <name evidence="1" type="ORF">M9H77_20321</name>
</gene>
<dbReference type="EMBL" id="CM044705">
    <property type="protein sequence ID" value="KAI5660998.1"/>
    <property type="molecule type" value="Genomic_DNA"/>
</dbReference>
<reference evidence="2" key="1">
    <citation type="journal article" date="2023" name="Nat. Plants">
        <title>Single-cell RNA sequencing provides a high-resolution roadmap for understanding the multicellular compartmentation of specialized metabolism.</title>
        <authorList>
            <person name="Sun S."/>
            <person name="Shen X."/>
            <person name="Li Y."/>
            <person name="Li Y."/>
            <person name="Wang S."/>
            <person name="Li R."/>
            <person name="Zhang H."/>
            <person name="Shen G."/>
            <person name="Guo B."/>
            <person name="Wei J."/>
            <person name="Xu J."/>
            <person name="St-Pierre B."/>
            <person name="Chen S."/>
            <person name="Sun C."/>
        </authorList>
    </citation>
    <scope>NUCLEOTIDE SEQUENCE [LARGE SCALE GENOMIC DNA]</scope>
</reference>
<comment type="caution">
    <text evidence="1">The sequence shown here is derived from an EMBL/GenBank/DDBJ whole genome shotgun (WGS) entry which is preliminary data.</text>
</comment>
<proteinExistence type="predicted"/>
<organism evidence="1 2">
    <name type="scientific">Catharanthus roseus</name>
    <name type="common">Madagascar periwinkle</name>
    <name type="synonym">Vinca rosea</name>
    <dbReference type="NCBI Taxonomy" id="4058"/>
    <lineage>
        <taxon>Eukaryota</taxon>
        <taxon>Viridiplantae</taxon>
        <taxon>Streptophyta</taxon>
        <taxon>Embryophyta</taxon>
        <taxon>Tracheophyta</taxon>
        <taxon>Spermatophyta</taxon>
        <taxon>Magnoliopsida</taxon>
        <taxon>eudicotyledons</taxon>
        <taxon>Gunneridae</taxon>
        <taxon>Pentapetalae</taxon>
        <taxon>asterids</taxon>
        <taxon>lamiids</taxon>
        <taxon>Gentianales</taxon>
        <taxon>Apocynaceae</taxon>
        <taxon>Rauvolfioideae</taxon>
        <taxon>Vinceae</taxon>
        <taxon>Catharanthinae</taxon>
        <taxon>Catharanthus</taxon>
    </lineage>
</organism>
<evidence type="ECO:0000313" key="2">
    <source>
        <dbReference type="Proteomes" id="UP001060085"/>
    </source>
</evidence>
<accession>A0ACC0ANJ6</accession>
<name>A0ACC0ANJ6_CATRO</name>